<feature type="region of interest" description="Disordered" evidence="1">
    <location>
        <begin position="162"/>
        <end position="205"/>
    </location>
</feature>
<accession>M3Z807</accession>
<dbReference type="HOGENOM" id="CLU_764961_0_0_1"/>
<sequence>MCCGRPPRAPWCVWAGPLCGRPCGCFPLWVRDLGGLRVCVPRGRTLPRVSQASRTLLCPYMSVDAVQSCAAVPATKAWALPAGQERGGGGGGAGSLPSSTGRGFGPGDPRPHVASSLKAAAGAASPRTPPRPHAPQSWFAQVWGGWWRVGCSPHVGGPGPSPGPLCAGDSESLRGKEGALSHCPTRPGHSPSGGDPKPHCRERSLPAIASPGGCRAWRAKGRGLLPPAQSRGISSRCPPAGGNPSTGRPVQRLRLLPTEVVPAQSPKSLHYFSVNRAFPSQSHQHFCVAPHLALIGPASSDGCWSPDVMRRGRPLPLLPAQGQAGGGVGGGGRTQASARRSVCSLPGPGSAGGVPGSAPHTP</sequence>
<dbReference type="Ensembl" id="ENSMPUT00000020002.1">
    <property type="protein sequence ID" value="ENSMPUP00000019720.1"/>
    <property type="gene ID" value="ENSMPUG00000019850.1"/>
</dbReference>
<feature type="compositionally biased region" description="Gly residues" evidence="1">
    <location>
        <begin position="323"/>
        <end position="333"/>
    </location>
</feature>
<organism evidence="2">
    <name type="scientific">Mustela putorius furo</name>
    <name type="common">European domestic ferret</name>
    <name type="synonym">Mustela furo</name>
    <dbReference type="NCBI Taxonomy" id="9669"/>
    <lineage>
        <taxon>Eukaryota</taxon>
        <taxon>Metazoa</taxon>
        <taxon>Chordata</taxon>
        <taxon>Craniata</taxon>
        <taxon>Vertebrata</taxon>
        <taxon>Euteleostomi</taxon>
        <taxon>Mammalia</taxon>
        <taxon>Eutheria</taxon>
        <taxon>Laurasiatheria</taxon>
        <taxon>Carnivora</taxon>
        <taxon>Caniformia</taxon>
        <taxon>Musteloidea</taxon>
        <taxon>Mustelidae</taxon>
        <taxon>Mustelinae</taxon>
        <taxon>Mustela</taxon>
    </lineage>
</organism>
<feature type="region of interest" description="Disordered" evidence="1">
    <location>
        <begin position="83"/>
        <end position="136"/>
    </location>
</feature>
<feature type="region of interest" description="Disordered" evidence="1">
    <location>
        <begin position="319"/>
        <end position="362"/>
    </location>
</feature>
<proteinExistence type="predicted"/>
<feature type="region of interest" description="Disordered" evidence="1">
    <location>
        <begin position="225"/>
        <end position="250"/>
    </location>
</feature>
<evidence type="ECO:0000256" key="1">
    <source>
        <dbReference type="SAM" id="MobiDB-lite"/>
    </source>
</evidence>
<dbReference type="InParanoid" id="M3Z807"/>
<name>M3Z807_MUSPF</name>
<protein>
    <submittedName>
        <fullName evidence="2">Uncharacterized protein</fullName>
    </submittedName>
</protein>
<feature type="compositionally biased region" description="Gly residues" evidence="1">
    <location>
        <begin position="85"/>
        <end position="94"/>
    </location>
</feature>
<dbReference type="AlphaFoldDB" id="M3Z807"/>
<reference evidence="2" key="1">
    <citation type="submission" date="2024-06" db="UniProtKB">
        <authorList>
            <consortium name="Ensembl"/>
        </authorList>
    </citation>
    <scope>IDENTIFICATION</scope>
</reference>
<feature type="compositionally biased region" description="Low complexity" evidence="1">
    <location>
        <begin position="114"/>
        <end position="125"/>
    </location>
</feature>
<dbReference type="EMBL" id="AEYP01049499">
    <property type="status" value="NOT_ANNOTATED_CDS"/>
    <property type="molecule type" value="Genomic_DNA"/>
</dbReference>
<evidence type="ECO:0000313" key="2">
    <source>
        <dbReference type="Ensembl" id="ENSMPUP00000019720.1"/>
    </source>
</evidence>